<dbReference type="Proteomes" id="UP001189429">
    <property type="component" value="Unassembled WGS sequence"/>
</dbReference>
<accession>A0ABN9UHP8</accession>
<name>A0ABN9UHP8_9DINO</name>
<evidence type="ECO:0000313" key="2">
    <source>
        <dbReference type="EMBL" id="CAK0859178.1"/>
    </source>
</evidence>
<reference evidence="2" key="1">
    <citation type="submission" date="2023-10" db="EMBL/GenBank/DDBJ databases">
        <authorList>
            <person name="Chen Y."/>
            <person name="Shah S."/>
            <person name="Dougan E. K."/>
            <person name="Thang M."/>
            <person name="Chan C."/>
        </authorList>
    </citation>
    <scope>NUCLEOTIDE SEQUENCE [LARGE SCALE GENOMIC DNA]</scope>
</reference>
<evidence type="ECO:0000313" key="3">
    <source>
        <dbReference type="Proteomes" id="UP001189429"/>
    </source>
</evidence>
<proteinExistence type="predicted"/>
<feature type="region of interest" description="Disordered" evidence="1">
    <location>
        <begin position="1"/>
        <end position="29"/>
    </location>
</feature>
<feature type="compositionally biased region" description="Low complexity" evidence="1">
    <location>
        <begin position="1"/>
        <end position="10"/>
    </location>
</feature>
<gene>
    <name evidence="2" type="ORF">PCOR1329_LOCUS48614</name>
</gene>
<comment type="caution">
    <text evidence="2">The sequence shown here is derived from an EMBL/GenBank/DDBJ whole genome shotgun (WGS) entry which is preliminary data.</text>
</comment>
<dbReference type="EMBL" id="CAUYUJ010015872">
    <property type="protein sequence ID" value="CAK0859178.1"/>
    <property type="molecule type" value="Genomic_DNA"/>
</dbReference>
<organism evidence="2 3">
    <name type="scientific">Prorocentrum cordatum</name>
    <dbReference type="NCBI Taxonomy" id="2364126"/>
    <lineage>
        <taxon>Eukaryota</taxon>
        <taxon>Sar</taxon>
        <taxon>Alveolata</taxon>
        <taxon>Dinophyceae</taxon>
        <taxon>Prorocentrales</taxon>
        <taxon>Prorocentraceae</taxon>
        <taxon>Prorocentrum</taxon>
    </lineage>
</organism>
<protein>
    <submittedName>
        <fullName evidence="2">Uncharacterized protein</fullName>
    </submittedName>
</protein>
<sequence length="105" mass="12108">MGAPRSTPRTLLRRSRPSPRARQAWSGRRRRFPRGVEAEARGMTVSCFLWAKQALAEEEQRVEVWQMVARCEEHIFFKDTGTPGGAEDAVRVLIPKQDLEREDSR</sequence>
<keyword evidence="3" id="KW-1185">Reference proteome</keyword>
<evidence type="ECO:0000256" key="1">
    <source>
        <dbReference type="SAM" id="MobiDB-lite"/>
    </source>
</evidence>